<name>T1IFT2_RHOPR</name>
<dbReference type="HOGENOM" id="CLU_3261104_0_0_1"/>
<dbReference type="AlphaFoldDB" id="T1IFT2"/>
<evidence type="ECO:0000313" key="1">
    <source>
        <dbReference type="EnsemblMetazoa" id="RPRC015151-PA"/>
    </source>
</evidence>
<dbReference type="InParanoid" id="T1IFT2"/>
<dbReference type="EnsemblMetazoa" id="RPRC015151-RA">
    <property type="protein sequence ID" value="RPRC015151-PA"/>
    <property type="gene ID" value="RPRC015151"/>
</dbReference>
<reference evidence="1" key="1">
    <citation type="submission" date="2015-05" db="UniProtKB">
        <authorList>
            <consortium name="EnsemblMetazoa"/>
        </authorList>
    </citation>
    <scope>IDENTIFICATION</scope>
</reference>
<evidence type="ECO:0000313" key="2">
    <source>
        <dbReference type="Proteomes" id="UP000015103"/>
    </source>
</evidence>
<organism evidence="1 2">
    <name type="scientific">Rhodnius prolixus</name>
    <name type="common">Triatomid bug</name>
    <dbReference type="NCBI Taxonomy" id="13249"/>
    <lineage>
        <taxon>Eukaryota</taxon>
        <taxon>Metazoa</taxon>
        <taxon>Ecdysozoa</taxon>
        <taxon>Arthropoda</taxon>
        <taxon>Hexapoda</taxon>
        <taxon>Insecta</taxon>
        <taxon>Pterygota</taxon>
        <taxon>Neoptera</taxon>
        <taxon>Paraneoptera</taxon>
        <taxon>Hemiptera</taxon>
        <taxon>Heteroptera</taxon>
        <taxon>Panheteroptera</taxon>
        <taxon>Cimicomorpha</taxon>
        <taxon>Reduviidae</taxon>
        <taxon>Triatominae</taxon>
        <taxon>Rhodnius</taxon>
    </lineage>
</organism>
<accession>T1IFT2</accession>
<dbReference type="Proteomes" id="UP000015103">
    <property type="component" value="Unassembled WGS sequence"/>
</dbReference>
<keyword evidence="2" id="KW-1185">Reference proteome</keyword>
<sequence length="42" mass="4791">MATPTKSEIVNVSMEKLMASFSALLDSKNYVTREDFYGMKQK</sequence>
<dbReference type="VEuPathDB" id="VectorBase:RPRC015151"/>
<proteinExistence type="predicted"/>
<protein>
    <submittedName>
        <fullName evidence="1">EFhand_Ca_insen domain-containing protein</fullName>
    </submittedName>
</protein>
<dbReference type="EMBL" id="ACPB03032897">
    <property type="status" value="NOT_ANNOTATED_CDS"/>
    <property type="molecule type" value="Genomic_DNA"/>
</dbReference>